<evidence type="ECO:0000313" key="1">
    <source>
        <dbReference type="EMBL" id="MDF1613226.1"/>
    </source>
</evidence>
<comment type="caution">
    <text evidence="1">The sequence shown here is derived from an EMBL/GenBank/DDBJ whole genome shotgun (WGS) entry which is preliminary data.</text>
</comment>
<dbReference type="RefSeq" id="WP_321536999.1">
    <property type="nucleotide sequence ID" value="NZ_JARGDL010000032.1"/>
</dbReference>
<dbReference type="AlphaFoldDB" id="A0AAE3NYD7"/>
<dbReference type="Proteomes" id="UP001221302">
    <property type="component" value="Unassembled WGS sequence"/>
</dbReference>
<sequence>MAKHCRGKTPHYTKILCLTAPLKALNKLKTISARNTPIFFDRGFLDTLCYTTLIGSEIDERMKSYTDKWRYNNNVFIYPLGKKFMKRTLKGNKIGTK</sequence>
<proteinExistence type="predicted"/>
<evidence type="ECO:0000313" key="2">
    <source>
        <dbReference type="Proteomes" id="UP001221302"/>
    </source>
</evidence>
<organism evidence="1 2">
    <name type="scientific">Stygiobacter electus</name>
    <dbReference type="NCBI Taxonomy" id="3032292"/>
    <lineage>
        <taxon>Bacteria</taxon>
        <taxon>Pseudomonadati</taxon>
        <taxon>Ignavibacteriota</taxon>
        <taxon>Ignavibacteria</taxon>
        <taxon>Ignavibacteriales</taxon>
        <taxon>Melioribacteraceae</taxon>
        <taxon>Stygiobacter</taxon>
    </lineage>
</organism>
<name>A0AAE3NYD7_9BACT</name>
<dbReference type="EMBL" id="JARGDL010000032">
    <property type="protein sequence ID" value="MDF1613226.1"/>
    <property type="molecule type" value="Genomic_DNA"/>
</dbReference>
<accession>A0AAE3NYD7</accession>
<gene>
    <name evidence="1" type="ORF">P0M35_13770</name>
</gene>
<reference evidence="1" key="1">
    <citation type="submission" date="2023-03" db="EMBL/GenBank/DDBJ databases">
        <title>Stygiobacter electus gen. nov., sp. nov., facultatively anaerobic thermotolerant bacterium of the class Ignavibacteria from a well of Yessentuki mineral water deposit.</title>
        <authorList>
            <person name="Podosokorskaya O.A."/>
            <person name="Elcheninov A.G."/>
            <person name="Petrova N.F."/>
            <person name="Zavarzina D.G."/>
            <person name="Kublanov I.V."/>
            <person name="Merkel A.Y."/>
        </authorList>
    </citation>
    <scope>NUCLEOTIDE SEQUENCE</scope>
    <source>
        <strain evidence="1">09-Me</strain>
    </source>
</reference>
<keyword evidence="2" id="KW-1185">Reference proteome</keyword>
<protein>
    <submittedName>
        <fullName evidence="1">Uncharacterized protein</fullName>
    </submittedName>
</protein>